<gene>
    <name evidence="7" type="ORF">DES40_2404</name>
</gene>
<feature type="binding site" evidence="3">
    <location>
        <position position="73"/>
    </location>
    <ligand>
        <name>Cu cation</name>
        <dbReference type="ChEBI" id="CHEBI:23378"/>
    </ligand>
</feature>
<accession>A0A420WF41</accession>
<dbReference type="Gene3D" id="3.40.30.10">
    <property type="entry name" value="Glutaredoxin"/>
    <property type="match status" value="1"/>
</dbReference>
<evidence type="ECO:0000256" key="1">
    <source>
        <dbReference type="ARBA" id="ARBA00010996"/>
    </source>
</evidence>
<dbReference type="Pfam" id="PF02630">
    <property type="entry name" value="SCO1-SenC"/>
    <property type="match status" value="1"/>
</dbReference>
<evidence type="ECO:0000313" key="7">
    <source>
        <dbReference type="EMBL" id="RKQ69601.1"/>
    </source>
</evidence>
<evidence type="ECO:0000313" key="8">
    <source>
        <dbReference type="Proteomes" id="UP000282211"/>
    </source>
</evidence>
<dbReference type="InParanoid" id="A0A420WF41"/>
<evidence type="ECO:0000256" key="5">
    <source>
        <dbReference type="SAM" id="SignalP"/>
    </source>
</evidence>
<dbReference type="PROSITE" id="PS51352">
    <property type="entry name" value="THIOREDOXIN_2"/>
    <property type="match status" value="1"/>
</dbReference>
<reference evidence="7 8" key="1">
    <citation type="submission" date="2018-10" db="EMBL/GenBank/DDBJ databases">
        <title>Genomic Encyclopedia of Type Strains, Phase IV (KMG-IV): sequencing the most valuable type-strain genomes for metagenomic binning, comparative biology and taxonomic classification.</title>
        <authorList>
            <person name="Goeker M."/>
        </authorList>
    </citation>
    <scope>NUCLEOTIDE SEQUENCE [LARGE SCALE GENOMIC DNA]</scope>
    <source>
        <strain evidence="7 8">DSM 22008</strain>
    </source>
</reference>
<feature type="disulfide bond" description="Redox-active" evidence="4">
    <location>
        <begin position="73"/>
        <end position="77"/>
    </location>
</feature>
<comment type="similarity">
    <text evidence="1">Belongs to the SCO1/2 family.</text>
</comment>
<keyword evidence="4" id="KW-1015">Disulfide bond</keyword>
<evidence type="ECO:0000259" key="6">
    <source>
        <dbReference type="PROSITE" id="PS51352"/>
    </source>
</evidence>
<dbReference type="Proteomes" id="UP000282211">
    <property type="component" value="Unassembled WGS sequence"/>
</dbReference>
<feature type="domain" description="Thioredoxin" evidence="6">
    <location>
        <begin position="35"/>
        <end position="200"/>
    </location>
</feature>
<keyword evidence="5" id="KW-0732">Signal</keyword>
<dbReference type="PANTHER" id="PTHR12151">
    <property type="entry name" value="ELECTRON TRANSPORT PROTIN SCO1/SENC FAMILY MEMBER"/>
    <property type="match status" value="1"/>
</dbReference>
<keyword evidence="8" id="KW-1185">Reference proteome</keyword>
<dbReference type="EMBL" id="RBII01000002">
    <property type="protein sequence ID" value="RKQ69601.1"/>
    <property type="molecule type" value="Genomic_DNA"/>
</dbReference>
<feature type="chain" id="PRO_5019103115" evidence="5">
    <location>
        <begin position="20"/>
        <end position="203"/>
    </location>
</feature>
<dbReference type="PANTHER" id="PTHR12151:SF25">
    <property type="entry name" value="LINALOOL DEHYDRATASE_ISOMERASE DOMAIN-CONTAINING PROTEIN"/>
    <property type="match status" value="1"/>
</dbReference>
<dbReference type="FunFam" id="3.40.30.10:FF:000013">
    <property type="entry name" value="Blast:Protein SCO1 homolog, mitochondrial"/>
    <property type="match status" value="1"/>
</dbReference>
<dbReference type="RefSeq" id="WP_170144984.1">
    <property type="nucleotide sequence ID" value="NZ_RBII01000002.1"/>
</dbReference>
<dbReference type="PROSITE" id="PS51257">
    <property type="entry name" value="PROKAR_LIPOPROTEIN"/>
    <property type="match status" value="1"/>
</dbReference>
<dbReference type="InterPro" id="IPR036249">
    <property type="entry name" value="Thioredoxin-like_sf"/>
</dbReference>
<keyword evidence="3" id="KW-0479">Metal-binding</keyword>
<name>A0A420WF41_9PROT</name>
<organism evidence="7 8">
    <name type="scientific">Litorimonas taeanensis</name>
    <dbReference type="NCBI Taxonomy" id="568099"/>
    <lineage>
        <taxon>Bacteria</taxon>
        <taxon>Pseudomonadati</taxon>
        <taxon>Pseudomonadota</taxon>
        <taxon>Alphaproteobacteria</taxon>
        <taxon>Maricaulales</taxon>
        <taxon>Robiginitomaculaceae</taxon>
    </lineage>
</organism>
<dbReference type="GO" id="GO:0046872">
    <property type="term" value="F:metal ion binding"/>
    <property type="evidence" value="ECO:0007669"/>
    <property type="project" value="UniProtKB-KW"/>
</dbReference>
<evidence type="ECO:0000256" key="2">
    <source>
        <dbReference type="ARBA" id="ARBA00023008"/>
    </source>
</evidence>
<feature type="binding site" evidence="3">
    <location>
        <position position="165"/>
    </location>
    <ligand>
        <name>Cu cation</name>
        <dbReference type="ChEBI" id="CHEBI:23378"/>
    </ligand>
</feature>
<dbReference type="AlphaFoldDB" id="A0A420WF41"/>
<evidence type="ECO:0000256" key="4">
    <source>
        <dbReference type="PIRSR" id="PIRSR603782-2"/>
    </source>
</evidence>
<proteinExistence type="inferred from homology"/>
<comment type="caution">
    <text evidence="7">The sequence shown here is derived from an EMBL/GenBank/DDBJ whole genome shotgun (WGS) entry which is preliminary data.</text>
</comment>
<dbReference type="InterPro" id="IPR003782">
    <property type="entry name" value="SCO1/SenC"/>
</dbReference>
<protein>
    <submittedName>
        <fullName evidence="7">Protein SCO1/2</fullName>
    </submittedName>
</protein>
<sequence length="203" mass="21625">MNMIAKTMLGAFAAFALMACGNGEKTARSGQTVTSGTADLGGAFSLVNQNGDRVTEADLQGKPHLIYFGFTYCPDVCPTALQKMGQAQSMLGSQADDIGYVLISVDPERDTVESLSQYVTASGFPTGLKGFTGTVEEIEVAKAAYKVYATKVDTPDSAGEYTVDHSDIMYLMDKDGQYADYFSGRSTPTMIAARVTKLLKSGK</sequence>
<keyword evidence="2 3" id="KW-0186">Copper</keyword>
<evidence type="ECO:0000256" key="3">
    <source>
        <dbReference type="PIRSR" id="PIRSR603782-1"/>
    </source>
</evidence>
<dbReference type="InterPro" id="IPR013766">
    <property type="entry name" value="Thioredoxin_domain"/>
</dbReference>
<feature type="binding site" evidence="3">
    <location>
        <position position="77"/>
    </location>
    <ligand>
        <name>Cu cation</name>
        <dbReference type="ChEBI" id="CHEBI:23378"/>
    </ligand>
</feature>
<dbReference type="CDD" id="cd02968">
    <property type="entry name" value="SCO"/>
    <property type="match status" value="1"/>
</dbReference>
<feature type="signal peptide" evidence="5">
    <location>
        <begin position="1"/>
        <end position="19"/>
    </location>
</feature>
<dbReference type="SUPFAM" id="SSF52833">
    <property type="entry name" value="Thioredoxin-like"/>
    <property type="match status" value="1"/>
</dbReference>